<evidence type="ECO:0000256" key="1">
    <source>
        <dbReference type="ARBA" id="ARBA00023027"/>
    </source>
</evidence>
<evidence type="ECO:0000259" key="2">
    <source>
        <dbReference type="Pfam" id="PF01370"/>
    </source>
</evidence>
<dbReference type="OrthoDB" id="9769113at2"/>
<dbReference type="EMBL" id="BGZJ01000002">
    <property type="protein sequence ID" value="GBO94393.1"/>
    <property type="molecule type" value="Genomic_DNA"/>
</dbReference>
<dbReference type="Pfam" id="PF01370">
    <property type="entry name" value="Epimerase"/>
    <property type="match status" value="1"/>
</dbReference>
<comment type="caution">
    <text evidence="3">The sequence shown here is derived from an EMBL/GenBank/DDBJ whole genome shotgun (WGS) entry which is preliminary data.</text>
</comment>
<dbReference type="Gene3D" id="3.40.50.720">
    <property type="entry name" value="NAD(P)-binding Rossmann-like Domain"/>
    <property type="match status" value="1"/>
</dbReference>
<feature type="domain" description="NAD-dependent epimerase/dehydratase" evidence="2">
    <location>
        <begin position="9"/>
        <end position="254"/>
    </location>
</feature>
<evidence type="ECO:0000313" key="4">
    <source>
        <dbReference type="Proteomes" id="UP000266091"/>
    </source>
</evidence>
<dbReference type="InterPro" id="IPR036291">
    <property type="entry name" value="NAD(P)-bd_dom_sf"/>
</dbReference>
<dbReference type="Proteomes" id="UP000266091">
    <property type="component" value="Unassembled WGS sequence"/>
</dbReference>
<dbReference type="RefSeq" id="WP_116270666.1">
    <property type="nucleotide sequence ID" value="NZ_BGZJ01000002.1"/>
</dbReference>
<evidence type="ECO:0000313" key="3">
    <source>
        <dbReference type="EMBL" id="GBO94393.1"/>
    </source>
</evidence>
<dbReference type="PANTHER" id="PTHR43574">
    <property type="entry name" value="EPIMERASE-RELATED"/>
    <property type="match status" value="1"/>
</dbReference>
<dbReference type="AlphaFoldDB" id="A0A388SFD5"/>
<accession>A0A401LIU9</accession>
<dbReference type="CDD" id="cd05253">
    <property type="entry name" value="UDP_GE_SDE_e"/>
    <property type="match status" value="1"/>
</dbReference>
<sequence>MTSALPRTILVTGAAGFIGSALSKRLLSEGCRVIGIDDFNSYYPVELKEARVADIGPNPAFTLVRGDISDKALLEKVFSDYEPEAVVNLAAQAGVRYSIENPDAYTRSNLVGFANLLECCRHHKVGHFVFASSSSVYGKNKKVPFSEDDRVDFPVSYYAATKKANELMAASYANLYKLPLTGLRFFTVYGPWGRPDMAPWLFTDAILAGRPIKVFNNGDMMRDFTFIDDIVEGVVRVIGRVPQGDFPYEIFNIGNHSPVRLMDFIHEIEKACGREAEKIMLPMQAGDVPVTYADTAKLEAAVGFKPATPLSVGIPKFVEWFKWWKAESAKSADSKKH</sequence>
<name>A0A388SFD5_9BURK</name>
<proteinExistence type="predicted"/>
<keyword evidence="4" id="KW-1185">Reference proteome</keyword>
<organism evidence="3 4">
    <name type="scientific">Mesosutterella multiformis</name>
    <dbReference type="NCBI Taxonomy" id="2259133"/>
    <lineage>
        <taxon>Bacteria</taxon>
        <taxon>Pseudomonadati</taxon>
        <taxon>Pseudomonadota</taxon>
        <taxon>Betaproteobacteria</taxon>
        <taxon>Burkholderiales</taxon>
        <taxon>Sutterellaceae</taxon>
        <taxon>Mesosutterella</taxon>
    </lineage>
</organism>
<dbReference type="PRINTS" id="PR01713">
    <property type="entry name" value="NUCEPIMERASE"/>
</dbReference>
<gene>
    <name evidence="3" type="ORF">MESMUL_17470</name>
</gene>
<keyword evidence="1" id="KW-0520">NAD</keyword>
<dbReference type="InterPro" id="IPR001509">
    <property type="entry name" value="Epimerase_deHydtase"/>
</dbReference>
<reference evidence="3 4" key="1">
    <citation type="journal article" date="2018" name="Int. J. Syst. Evol. Microbiol.">
        <title>Mesosutterella multiformis gen. nov., sp. nov., a member of the family Sutterellaceae and Sutterella megalosphaeroides sp. nov., isolated from human faeces.</title>
        <authorList>
            <person name="Sakamoto M."/>
            <person name="Ikeyama N."/>
            <person name="Kunihiro T."/>
            <person name="Iino T."/>
            <person name="Yuki M."/>
            <person name="Ohkuma M."/>
        </authorList>
    </citation>
    <scope>NUCLEOTIDE SEQUENCE [LARGE SCALE GENOMIC DNA]</scope>
    <source>
        <strain evidence="3 4">4NBBH2</strain>
    </source>
</reference>
<protein>
    <submittedName>
        <fullName evidence="3">NAD-dependent epimerase</fullName>
    </submittedName>
</protein>
<dbReference type="SUPFAM" id="SSF51735">
    <property type="entry name" value="NAD(P)-binding Rossmann-fold domains"/>
    <property type="match status" value="1"/>
</dbReference>
<accession>A0A388SFD5</accession>